<evidence type="ECO:0000256" key="11">
    <source>
        <dbReference type="ARBA" id="ARBA00023303"/>
    </source>
</evidence>
<comment type="similarity">
    <text evidence="2 12">Belongs to the amiloride-sensitive sodium channel (TC 1.A.6) family.</text>
</comment>
<evidence type="ECO:0000313" key="15">
    <source>
        <dbReference type="EMBL" id="SSX33694.1"/>
    </source>
</evidence>
<dbReference type="GO" id="GO:0015280">
    <property type="term" value="F:ligand-gated sodium channel activity"/>
    <property type="evidence" value="ECO:0007669"/>
    <property type="project" value="TreeGrafter"/>
</dbReference>
<evidence type="ECO:0000256" key="4">
    <source>
        <dbReference type="ARBA" id="ARBA00022461"/>
    </source>
</evidence>
<name>A0A336MT18_CULSO</name>
<feature type="coiled-coil region" evidence="13">
    <location>
        <begin position="555"/>
        <end position="582"/>
    </location>
</feature>
<dbReference type="PANTHER" id="PTHR11690:SF288">
    <property type="entry name" value="AMILORIDE-SENSITIVE NA+ CHANNEL-RELATED"/>
    <property type="match status" value="1"/>
</dbReference>
<feature type="transmembrane region" description="Helical" evidence="14">
    <location>
        <begin position="528"/>
        <end position="551"/>
    </location>
</feature>
<keyword evidence="13" id="KW-0175">Coiled coil</keyword>
<evidence type="ECO:0000256" key="5">
    <source>
        <dbReference type="ARBA" id="ARBA00022692"/>
    </source>
</evidence>
<dbReference type="Gene3D" id="1.10.287.770">
    <property type="entry name" value="YojJ-like"/>
    <property type="match status" value="1"/>
</dbReference>
<evidence type="ECO:0000256" key="6">
    <source>
        <dbReference type="ARBA" id="ARBA00022989"/>
    </source>
</evidence>
<accession>A0A336MT18</accession>
<gene>
    <name evidence="15" type="primary">CSON006794</name>
</gene>
<dbReference type="PANTHER" id="PTHR11690">
    <property type="entry name" value="AMILORIDE-SENSITIVE SODIUM CHANNEL-RELATED"/>
    <property type="match status" value="1"/>
</dbReference>
<dbReference type="VEuPathDB" id="VectorBase:CSON006794"/>
<evidence type="ECO:0000256" key="13">
    <source>
        <dbReference type="SAM" id="Coils"/>
    </source>
</evidence>
<reference evidence="15" key="1">
    <citation type="submission" date="2018-07" db="EMBL/GenBank/DDBJ databases">
        <authorList>
            <person name="Quirk P.G."/>
            <person name="Krulwich T.A."/>
        </authorList>
    </citation>
    <scope>NUCLEOTIDE SEQUENCE</scope>
</reference>
<keyword evidence="4 12" id="KW-0894">Sodium channel</keyword>
<evidence type="ECO:0000256" key="12">
    <source>
        <dbReference type="RuleBase" id="RU000679"/>
    </source>
</evidence>
<keyword evidence="3 12" id="KW-0813">Transport</keyword>
<evidence type="ECO:0000256" key="14">
    <source>
        <dbReference type="SAM" id="Phobius"/>
    </source>
</evidence>
<dbReference type="EMBL" id="UFQT01002568">
    <property type="protein sequence ID" value="SSX33694.1"/>
    <property type="molecule type" value="Genomic_DNA"/>
</dbReference>
<keyword evidence="5 12" id="KW-0812">Transmembrane</keyword>
<evidence type="ECO:0000256" key="10">
    <source>
        <dbReference type="ARBA" id="ARBA00023201"/>
    </source>
</evidence>
<comment type="subcellular location">
    <subcellularLocation>
        <location evidence="1">Membrane</location>
        <topology evidence="1">Multi-pass membrane protein</topology>
    </subcellularLocation>
</comment>
<dbReference type="InterPro" id="IPR001873">
    <property type="entry name" value="ENaC"/>
</dbReference>
<dbReference type="GO" id="GO:0005886">
    <property type="term" value="C:plasma membrane"/>
    <property type="evidence" value="ECO:0007669"/>
    <property type="project" value="TreeGrafter"/>
</dbReference>
<keyword evidence="10 12" id="KW-0739">Sodium transport</keyword>
<proteinExistence type="inferred from homology"/>
<dbReference type="Pfam" id="PF00858">
    <property type="entry name" value="ASC"/>
    <property type="match status" value="1"/>
</dbReference>
<protein>
    <submittedName>
        <fullName evidence="15">CSON006794 protein</fullName>
    </submittedName>
</protein>
<evidence type="ECO:0000256" key="3">
    <source>
        <dbReference type="ARBA" id="ARBA00022448"/>
    </source>
</evidence>
<evidence type="ECO:0000256" key="8">
    <source>
        <dbReference type="ARBA" id="ARBA00023065"/>
    </source>
</evidence>
<keyword evidence="6 14" id="KW-1133">Transmembrane helix</keyword>
<organism evidence="15">
    <name type="scientific">Culicoides sonorensis</name>
    <name type="common">Biting midge</name>
    <dbReference type="NCBI Taxonomy" id="179676"/>
    <lineage>
        <taxon>Eukaryota</taxon>
        <taxon>Metazoa</taxon>
        <taxon>Ecdysozoa</taxon>
        <taxon>Arthropoda</taxon>
        <taxon>Hexapoda</taxon>
        <taxon>Insecta</taxon>
        <taxon>Pterygota</taxon>
        <taxon>Neoptera</taxon>
        <taxon>Endopterygota</taxon>
        <taxon>Diptera</taxon>
        <taxon>Nematocera</taxon>
        <taxon>Chironomoidea</taxon>
        <taxon>Ceratopogonidae</taxon>
        <taxon>Ceratopogoninae</taxon>
        <taxon>Culicoides</taxon>
        <taxon>Monoculicoides</taxon>
    </lineage>
</organism>
<keyword evidence="7" id="KW-0915">Sodium</keyword>
<keyword evidence="9 14" id="KW-0472">Membrane</keyword>
<evidence type="ECO:0000256" key="9">
    <source>
        <dbReference type="ARBA" id="ARBA00023136"/>
    </source>
</evidence>
<keyword evidence="8 12" id="KW-0406">Ion transport</keyword>
<evidence type="ECO:0000256" key="7">
    <source>
        <dbReference type="ARBA" id="ARBA00023053"/>
    </source>
</evidence>
<keyword evidence="11 12" id="KW-0407">Ion channel</keyword>
<dbReference type="AlphaFoldDB" id="A0A336MT18"/>
<evidence type="ECO:0000256" key="2">
    <source>
        <dbReference type="ARBA" id="ARBA00007193"/>
    </source>
</evidence>
<dbReference type="Gene3D" id="1.10.287.820">
    <property type="entry name" value="Acid-sensing ion channel domain"/>
    <property type="match status" value="1"/>
</dbReference>
<sequence>MDRIISPKELKQEHNIKFLVKSNFTEFCDNSTIHGMKYVGRKKDIERILWIAVCSLLLLVCASQIHKTVGKWRESPLVLLLDQKHSSINEIPFPAVTICPQRMPNRNRFNYSDYLMRFIDDEKIKSFSDDDFRLFEITSKFCLHHVIEYLDKIENQIHKLSFFQNGIPNELIEDYLLSEHFQLAFCKGLTTEFEPGWECNLRFTKIWLKEGLCYTFNMFPYNEIFNLNVTFPLALHPNLVLPKNDPERANARQMLKDIPEQPLPFHVNDRRDRLYVRTRLYDDFTDPICNPEFHVFIHNPYEIPWDGHTHGHHINVLKFKKNIFSITPTVTHTKDELREFPIEDRGCYFDNERQLKYFQRYSHSNCELECITDAFLADWSQLNCTLHWMPRFSDRELCKFEPYLYASFIEDVIGLQIDKCNCLPDCNSIKYDVKITRYLTPSFNDHAFRSKDLLNKEMVKMYLIMNKKLNFSMTLDEQVKMIKASNLTVDFDYWNWKFSEIEVSYESSRFLGMKRHLAYTFTDFVSQIGGILGCFLGISIFSIIEIIYFWAIKIFQKKNNDIAQEENQNSELETIIEKKVQQIMKVQKRHSH</sequence>
<evidence type="ECO:0000256" key="1">
    <source>
        <dbReference type="ARBA" id="ARBA00004141"/>
    </source>
</evidence>